<dbReference type="Proteomes" id="UP000183174">
    <property type="component" value="Unassembled WGS sequence"/>
</dbReference>
<evidence type="ECO:0000313" key="2">
    <source>
        <dbReference type="EMBL" id="SCB52348.1"/>
    </source>
</evidence>
<name>A0A1C3XJA4_9BRAD</name>
<dbReference type="Pfam" id="PF01494">
    <property type="entry name" value="FAD_binding_3"/>
    <property type="match status" value="1"/>
</dbReference>
<feature type="domain" description="FAD-binding" evidence="1">
    <location>
        <begin position="8"/>
        <end position="163"/>
    </location>
</feature>
<sequence>MRVTPGVADVLVIGGGPAGATTALRVAQLGHTVIVVERGAVDRQYSSAQSIAPGVVPLLNLCGIAEKVEAEFARSDGVMLLWADEHARMASDNKGFHIARPAFDSALRNSAVQAGAIMLAPAVVVSAERIAGAAYPWTSRVLLGGTSFQLRTKLIVDASGKRSGRIRTRISPPLIALIGDWRCTAMGQCSIVEAANDCWFWAGPLREGIATAAVFFDPRASKLARGQPISDVYRWLLKRSRLLGHILEAEMGTAVACDASSRYVNDPIELDLLRVGEAAISLDPLSSQGVQMALTSALQAAVVINTWLRQPSHLAAANTFYRDRHYEAIQRSFDNTRANYSEAARRFGTEFWRCRSGSEDRASAETTLRTPIPLPPPSVRLELAKGVRIDRTAVVRDELAEFAPAIVMTGSARPVSYVDGVPVGELALRIAPGISGVELVRAWSEVLGKSAAIKALAWMWQAGVIAALDSRNA</sequence>
<dbReference type="InterPro" id="IPR036188">
    <property type="entry name" value="FAD/NAD-bd_sf"/>
</dbReference>
<dbReference type="EMBL" id="FMAE01000031">
    <property type="protein sequence ID" value="SCB52348.1"/>
    <property type="molecule type" value="Genomic_DNA"/>
</dbReference>
<dbReference type="Gene3D" id="3.30.9.100">
    <property type="match status" value="1"/>
</dbReference>
<dbReference type="PANTHER" id="PTHR43747:SF1">
    <property type="entry name" value="SLR1998 PROTEIN"/>
    <property type="match status" value="1"/>
</dbReference>
<proteinExistence type="predicted"/>
<reference evidence="2 3" key="1">
    <citation type="submission" date="2016-08" db="EMBL/GenBank/DDBJ databases">
        <authorList>
            <person name="Seilhamer J.J."/>
        </authorList>
    </citation>
    <scope>NUCLEOTIDE SEQUENCE [LARGE SCALE GENOMIC DNA]</scope>
    <source>
        <strain evidence="2 3">CCBAU 10071</strain>
    </source>
</reference>
<dbReference type="RefSeq" id="WP_074448501.1">
    <property type="nucleotide sequence ID" value="NZ_FMAE01000031.1"/>
</dbReference>
<dbReference type="InterPro" id="IPR050816">
    <property type="entry name" value="Flavin-dep_Halogenase_NPB"/>
</dbReference>
<dbReference type="GO" id="GO:0071949">
    <property type="term" value="F:FAD binding"/>
    <property type="evidence" value="ECO:0007669"/>
    <property type="project" value="InterPro"/>
</dbReference>
<dbReference type="AlphaFoldDB" id="A0A1C3XJA4"/>
<dbReference type="SUPFAM" id="SSF51905">
    <property type="entry name" value="FAD/NAD(P)-binding domain"/>
    <property type="match status" value="1"/>
</dbReference>
<gene>
    <name evidence="2" type="ORF">GA0061099_103110</name>
</gene>
<evidence type="ECO:0000313" key="3">
    <source>
        <dbReference type="Proteomes" id="UP000183174"/>
    </source>
</evidence>
<evidence type="ECO:0000259" key="1">
    <source>
        <dbReference type="Pfam" id="PF01494"/>
    </source>
</evidence>
<dbReference type="PRINTS" id="PR00420">
    <property type="entry name" value="RNGMNOXGNASE"/>
</dbReference>
<organism evidence="2 3">
    <name type="scientific">Bradyrhizobium yuanmingense</name>
    <dbReference type="NCBI Taxonomy" id="108015"/>
    <lineage>
        <taxon>Bacteria</taxon>
        <taxon>Pseudomonadati</taxon>
        <taxon>Pseudomonadota</taxon>
        <taxon>Alphaproteobacteria</taxon>
        <taxon>Hyphomicrobiales</taxon>
        <taxon>Nitrobacteraceae</taxon>
        <taxon>Bradyrhizobium</taxon>
    </lineage>
</organism>
<accession>A0A1C3XJA4</accession>
<protein>
    <submittedName>
        <fullName evidence="2">Dehydrogenase (Flavoprotein)</fullName>
    </submittedName>
</protein>
<dbReference type="Gene3D" id="3.50.50.60">
    <property type="entry name" value="FAD/NAD(P)-binding domain"/>
    <property type="match status" value="1"/>
</dbReference>
<dbReference type="PANTHER" id="PTHR43747">
    <property type="entry name" value="FAD-BINDING PROTEIN"/>
    <property type="match status" value="1"/>
</dbReference>
<dbReference type="InterPro" id="IPR002938">
    <property type="entry name" value="FAD-bd"/>
</dbReference>